<keyword evidence="2" id="KW-1185">Reference proteome</keyword>
<evidence type="ECO:0000313" key="1">
    <source>
        <dbReference type="EMBL" id="KAK5812704.1"/>
    </source>
</evidence>
<gene>
    <name evidence="1" type="ORF">PVK06_028142</name>
</gene>
<sequence length="139" mass="15002">MHVQVVGGPFDALRVDLDAFCDVDMNQLGVNVYFPSEAAWDAFTSKRRNSKDFYLDEDLAETNTAPVDKNEANEDPTEANVAPTNGLLAILEVAILNRQTFVTSAGRVGPLVSLEVAILNRQTSMTSTGSVGLLVVSEL</sequence>
<evidence type="ECO:0000313" key="2">
    <source>
        <dbReference type="Proteomes" id="UP001358586"/>
    </source>
</evidence>
<proteinExistence type="predicted"/>
<accession>A0ABR0P247</accession>
<organism evidence="1 2">
    <name type="scientific">Gossypium arboreum</name>
    <name type="common">Tree cotton</name>
    <name type="synonym">Gossypium nanking</name>
    <dbReference type="NCBI Taxonomy" id="29729"/>
    <lineage>
        <taxon>Eukaryota</taxon>
        <taxon>Viridiplantae</taxon>
        <taxon>Streptophyta</taxon>
        <taxon>Embryophyta</taxon>
        <taxon>Tracheophyta</taxon>
        <taxon>Spermatophyta</taxon>
        <taxon>Magnoliopsida</taxon>
        <taxon>eudicotyledons</taxon>
        <taxon>Gunneridae</taxon>
        <taxon>Pentapetalae</taxon>
        <taxon>rosids</taxon>
        <taxon>malvids</taxon>
        <taxon>Malvales</taxon>
        <taxon>Malvaceae</taxon>
        <taxon>Malvoideae</taxon>
        <taxon>Gossypium</taxon>
    </lineage>
</organism>
<reference evidence="1 2" key="1">
    <citation type="submission" date="2023-03" db="EMBL/GenBank/DDBJ databases">
        <title>WGS of Gossypium arboreum.</title>
        <authorList>
            <person name="Yu D."/>
        </authorList>
    </citation>
    <scope>NUCLEOTIDE SEQUENCE [LARGE SCALE GENOMIC DNA]</scope>
    <source>
        <tissue evidence="1">Leaf</tissue>
    </source>
</reference>
<protein>
    <submittedName>
        <fullName evidence="1">Uncharacterized protein</fullName>
    </submittedName>
</protein>
<dbReference type="Proteomes" id="UP001358586">
    <property type="component" value="Chromosome 8"/>
</dbReference>
<dbReference type="EMBL" id="JARKNE010000008">
    <property type="protein sequence ID" value="KAK5812704.1"/>
    <property type="molecule type" value="Genomic_DNA"/>
</dbReference>
<comment type="caution">
    <text evidence="1">The sequence shown here is derived from an EMBL/GenBank/DDBJ whole genome shotgun (WGS) entry which is preliminary data.</text>
</comment>
<name>A0ABR0P247_GOSAR</name>